<organism evidence="2 3">
    <name type="scientific">Marasmius oreades</name>
    <name type="common">fairy-ring Marasmius</name>
    <dbReference type="NCBI Taxonomy" id="181124"/>
    <lineage>
        <taxon>Eukaryota</taxon>
        <taxon>Fungi</taxon>
        <taxon>Dikarya</taxon>
        <taxon>Basidiomycota</taxon>
        <taxon>Agaricomycotina</taxon>
        <taxon>Agaricomycetes</taxon>
        <taxon>Agaricomycetidae</taxon>
        <taxon>Agaricales</taxon>
        <taxon>Marasmiineae</taxon>
        <taxon>Marasmiaceae</taxon>
        <taxon>Marasmius</taxon>
    </lineage>
</organism>
<dbReference type="EMBL" id="CM032189">
    <property type="protein sequence ID" value="KAG7087005.1"/>
    <property type="molecule type" value="Genomic_DNA"/>
</dbReference>
<sequence length="251" mass="28338">MSIYSSEHAKLSGKEQTKGFLQDLEVRKGSQAATPSLNETLHNTFSCIGFEWHDLDGLHWHRDPGFARGPEGHIHSGSKLGDSISRPEIKTGIKSYNRDERNHLKGPRDLAHSSGSASSSNRKSKKPHRMGRSASDLHIDTLHAVSRVTENRIPFPSYVEDKDDGEGRWVNINPSSSDEYGEIATPKPRPSVVGERWNEEETTDIEGLTEDDILELVKKIEREARMEEYESAKKEAMELSVKFEESYFGFQ</sequence>
<evidence type="ECO:0000313" key="2">
    <source>
        <dbReference type="EMBL" id="KAG7087005.1"/>
    </source>
</evidence>
<dbReference type="GeneID" id="66082059"/>
<feature type="compositionally biased region" description="Basic and acidic residues" evidence="1">
    <location>
        <begin position="93"/>
        <end position="111"/>
    </location>
</feature>
<name>A0A9P7UMH1_9AGAR</name>
<dbReference type="Proteomes" id="UP001049176">
    <property type="component" value="Chromosome 9"/>
</dbReference>
<dbReference type="AlphaFoldDB" id="A0A9P7UMH1"/>
<evidence type="ECO:0000256" key="1">
    <source>
        <dbReference type="SAM" id="MobiDB-lite"/>
    </source>
</evidence>
<feature type="region of interest" description="Disordered" evidence="1">
    <location>
        <begin position="93"/>
        <end position="138"/>
    </location>
</feature>
<dbReference type="RefSeq" id="XP_043003476.1">
    <property type="nucleotide sequence ID" value="XM_043158133.1"/>
</dbReference>
<feature type="region of interest" description="Disordered" evidence="1">
    <location>
        <begin position="69"/>
        <end position="88"/>
    </location>
</feature>
<accession>A0A9P7UMH1</accession>
<feature type="compositionally biased region" description="Basic residues" evidence="1">
    <location>
        <begin position="122"/>
        <end position="131"/>
    </location>
</feature>
<protein>
    <submittedName>
        <fullName evidence="2">Uncharacterized protein</fullName>
    </submittedName>
</protein>
<feature type="region of interest" description="Disordered" evidence="1">
    <location>
        <begin position="173"/>
        <end position="203"/>
    </location>
</feature>
<gene>
    <name evidence="2" type="ORF">E1B28_012984</name>
</gene>
<comment type="caution">
    <text evidence="2">The sequence shown here is derived from an EMBL/GenBank/DDBJ whole genome shotgun (WGS) entry which is preliminary data.</text>
</comment>
<reference evidence="2" key="1">
    <citation type="journal article" date="2021" name="Genome Biol. Evol.">
        <title>The assembled and annotated genome of the fairy-ring fungus Marasmius oreades.</title>
        <authorList>
            <person name="Hiltunen M."/>
            <person name="Ament-Velasquez S.L."/>
            <person name="Johannesson H."/>
        </authorList>
    </citation>
    <scope>NUCLEOTIDE SEQUENCE</scope>
    <source>
        <strain evidence="2">03SP1</strain>
    </source>
</reference>
<evidence type="ECO:0000313" key="3">
    <source>
        <dbReference type="Proteomes" id="UP001049176"/>
    </source>
</evidence>
<proteinExistence type="predicted"/>
<keyword evidence="3" id="KW-1185">Reference proteome</keyword>
<dbReference type="KEGG" id="more:E1B28_012984"/>